<comment type="similarity">
    <text evidence="1 4">Belongs to the glycosyl hydrolase 1 family.</text>
</comment>
<evidence type="ECO:0000256" key="2">
    <source>
        <dbReference type="ARBA" id="ARBA00022801"/>
    </source>
</evidence>
<dbReference type="GO" id="GO:0016052">
    <property type="term" value="P:carbohydrate catabolic process"/>
    <property type="evidence" value="ECO:0007669"/>
    <property type="project" value="TreeGrafter"/>
</dbReference>
<keyword evidence="2" id="KW-0378">Hydrolase</keyword>
<reference evidence="5" key="1">
    <citation type="submission" date="2021-01" db="EMBL/GenBank/DDBJ databases">
        <title>Novel species in genus Nocardioides.</title>
        <authorList>
            <person name="Zhang G."/>
        </authorList>
    </citation>
    <scope>NUCLEOTIDE SEQUENCE</scope>
    <source>
        <strain evidence="5">Zg-536</strain>
    </source>
</reference>
<sequence>MHPDQLAARFPPGFRFGTVSGAAQIEGAVSEDGRGPSVLDTFAAQPGRVADGSSPATACDHYHRYPEDVALLQRLGAPGYRFSISWSRIQPTGRGPLNAAGLDFYDRLVDSLLAAGLSPMATLLHGDLPQGLEDDGGWLNRETAERFGEHAAVVAARLGDRVDSWVPVAEPAVCAYMGYALGERAPGRRLLFDGLPAAYHLLLGHGRAVAALRAAGAVEVGCANNHAPVWPASDDPADVGATKLFDALWNGLFLEMMVLGRPPRDVAPLFDDLIRPGDLMAIRQPLDFYGINYYSPLRVGAAPEELAGPEDEDMPFEFLEVLGRPVTEAGWAVVPEALQEWLIMTRARYRAALPPLMITESGAAYATPPGPGGRIDDGARIEYLQAHLDAVAAAIKAGVDVRGFYLWSLLDNWEGIAGFGMHYGLVAVDPRTQVRTPKTSFGWYHDLVAAHRAAHPELAE</sequence>
<dbReference type="GO" id="GO:0005829">
    <property type="term" value="C:cytosol"/>
    <property type="evidence" value="ECO:0007669"/>
    <property type="project" value="TreeGrafter"/>
</dbReference>
<proteinExistence type="inferred from homology"/>
<dbReference type="AlphaFoldDB" id="A0A938Y7N5"/>
<dbReference type="PANTHER" id="PTHR10353">
    <property type="entry name" value="GLYCOSYL HYDROLASE"/>
    <property type="match status" value="1"/>
</dbReference>
<evidence type="ECO:0000313" key="5">
    <source>
        <dbReference type="EMBL" id="MBM9458734.1"/>
    </source>
</evidence>
<dbReference type="InterPro" id="IPR017853">
    <property type="entry name" value="GH"/>
</dbReference>
<comment type="caution">
    <text evidence="5">The sequence shown here is derived from an EMBL/GenBank/DDBJ whole genome shotgun (WGS) entry which is preliminary data.</text>
</comment>
<evidence type="ECO:0000256" key="3">
    <source>
        <dbReference type="ARBA" id="ARBA00023295"/>
    </source>
</evidence>
<dbReference type="PRINTS" id="PR00131">
    <property type="entry name" value="GLHYDRLASE1"/>
</dbReference>
<dbReference type="GO" id="GO:0008422">
    <property type="term" value="F:beta-glucosidase activity"/>
    <property type="evidence" value="ECO:0007669"/>
    <property type="project" value="TreeGrafter"/>
</dbReference>
<dbReference type="Proteomes" id="UP000663791">
    <property type="component" value="Unassembled WGS sequence"/>
</dbReference>
<dbReference type="SUPFAM" id="SSF51445">
    <property type="entry name" value="(Trans)glycosidases"/>
    <property type="match status" value="1"/>
</dbReference>
<dbReference type="FunFam" id="3.20.20.80:FF:000004">
    <property type="entry name" value="Beta-glucosidase 6-phospho-beta-glucosidase"/>
    <property type="match status" value="1"/>
</dbReference>
<dbReference type="Pfam" id="PF00232">
    <property type="entry name" value="Glyco_hydro_1"/>
    <property type="match status" value="1"/>
</dbReference>
<evidence type="ECO:0000256" key="4">
    <source>
        <dbReference type="RuleBase" id="RU003690"/>
    </source>
</evidence>
<dbReference type="Gene3D" id="3.20.20.80">
    <property type="entry name" value="Glycosidases"/>
    <property type="match status" value="1"/>
</dbReference>
<name>A0A938Y7N5_9ACTN</name>
<keyword evidence="6" id="KW-1185">Reference proteome</keyword>
<dbReference type="InterPro" id="IPR001360">
    <property type="entry name" value="Glyco_hydro_1"/>
</dbReference>
<organism evidence="5 6">
    <name type="scientific">Nocardioides faecalis</name>
    <dbReference type="NCBI Taxonomy" id="2803858"/>
    <lineage>
        <taxon>Bacteria</taxon>
        <taxon>Bacillati</taxon>
        <taxon>Actinomycetota</taxon>
        <taxon>Actinomycetes</taxon>
        <taxon>Propionibacteriales</taxon>
        <taxon>Nocardioidaceae</taxon>
        <taxon>Nocardioides</taxon>
    </lineage>
</organism>
<evidence type="ECO:0000256" key="1">
    <source>
        <dbReference type="ARBA" id="ARBA00010838"/>
    </source>
</evidence>
<gene>
    <name evidence="5" type="ORF">JK386_02375</name>
</gene>
<dbReference type="PANTHER" id="PTHR10353:SF36">
    <property type="entry name" value="LP05116P"/>
    <property type="match status" value="1"/>
</dbReference>
<dbReference type="EMBL" id="JAERTX010000001">
    <property type="protein sequence ID" value="MBM9458734.1"/>
    <property type="molecule type" value="Genomic_DNA"/>
</dbReference>
<evidence type="ECO:0000313" key="6">
    <source>
        <dbReference type="Proteomes" id="UP000663791"/>
    </source>
</evidence>
<protein>
    <submittedName>
        <fullName evidence="5">Family 1 glycosylhydrolase</fullName>
    </submittedName>
</protein>
<accession>A0A938Y7N5</accession>
<keyword evidence="3" id="KW-0326">Glycosidase</keyword>